<protein>
    <submittedName>
        <fullName evidence="1">Phage protein</fullName>
    </submittedName>
</protein>
<name>A0AAE9U438_STREQ</name>
<dbReference type="Proteomes" id="UP000339049">
    <property type="component" value="Unassembled WGS sequence"/>
</dbReference>
<dbReference type="EMBL" id="CABEIY010000005">
    <property type="protein sequence ID" value="VTT22804.1"/>
    <property type="molecule type" value="Genomic_DNA"/>
</dbReference>
<gene>
    <name evidence="1" type="ORF">NCTC11557_00184</name>
</gene>
<evidence type="ECO:0000313" key="2">
    <source>
        <dbReference type="Proteomes" id="UP000339049"/>
    </source>
</evidence>
<dbReference type="AlphaFoldDB" id="A0AAE9U438"/>
<evidence type="ECO:0000313" key="1">
    <source>
        <dbReference type="EMBL" id="VTT22804.1"/>
    </source>
</evidence>
<reference evidence="1 2" key="1">
    <citation type="submission" date="2019-05" db="EMBL/GenBank/DDBJ databases">
        <authorList>
            <consortium name="Pathogen Informatics"/>
        </authorList>
    </citation>
    <scope>NUCLEOTIDE SEQUENCE [LARGE SCALE GENOMIC DNA]</scope>
    <source>
        <strain evidence="1 2">NCTC11557</strain>
    </source>
</reference>
<organism evidence="1 2">
    <name type="scientific">Streptococcus dysgalactiae subsp. equisimilis</name>
    <name type="common">Streptococcus equisimilis</name>
    <dbReference type="NCBI Taxonomy" id="119602"/>
    <lineage>
        <taxon>Bacteria</taxon>
        <taxon>Bacillati</taxon>
        <taxon>Bacillota</taxon>
        <taxon>Bacilli</taxon>
        <taxon>Lactobacillales</taxon>
        <taxon>Streptococcaceae</taxon>
        <taxon>Streptococcus</taxon>
    </lineage>
</organism>
<accession>A0AAE9U438</accession>
<dbReference type="RefSeq" id="WP_111679368.1">
    <property type="nucleotide sequence ID" value="NZ_CABEIY010000005.1"/>
</dbReference>
<comment type="caution">
    <text evidence="1">The sequence shown here is derived from an EMBL/GenBank/DDBJ whole genome shotgun (WGS) entry which is preliminary data.</text>
</comment>
<sequence>MNKREIKNLVDRLSDLIDKCENDFEEMVLNPDATFDLLLESHSALYRLLYGDGMIEEQLGVLLDKEGIAYVKVVFDDGHFWTVRNPLNGMLLTSKEAEQFPQFTWVPLTDL</sequence>
<proteinExistence type="predicted"/>